<dbReference type="AlphaFoldDB" id="A0A830I406"/>
<comment type="subcellular location">
    <subcellularLocation>
        <location evidence="1">Nucleus</location>
    </subcellularLocation>
</comment>
<dbReference type="GO" id="GO:0005634">
    <property type="term" value="C:nucleus"/>
    <property type="evidence" value="ECO:0007669"/>
    <property type="project" value="UniProtKB-SubCell"/>
</dbReference>
<evidence type="ECO:0000256" key="2">
    <source>
        <dbReference type="ARBA" id="ARBA00010205"/>
    </source>
</evidence>
<dbReference type="SUPFAM" id="SSF56024">
    <property type="entry name" value="Phospholipase D/nuclease"/>
    <property type="match status" value="2"/>
</dbReference>
<comment type="caution">
    <text evidence="12">The sequence shown here is derived from an EMBL/GenBank/DDBJ whole genome shotgun (WGS) entry which is preliminary data.</text>
</comment>
<feature type="compositionally biased region" description="Low complexity" evidence="11">
    <location>
        <begin position="484"/>
        <end position="496"/>
    </location>
</feature>
<keyword evidence="3" id="KW-0540">Nuclease</keyword>
<evidence type="ECO:0000256" key="11">
    <source>
        <dbReference type="SAM" id="MobiDB-lite"/>
    </source>
</evidence>
<keyword evidence="7" id="KW-0234">DNA repair</keyword>
<dbReference type="PANTHER" id="PTHR12415:SF0">
    <property type="entry name" value="TYROSYL-DNA PHOSPHODIESTERASE 1"/>
    <property type="match status" value="1"/>
</dbReference>
<evidence type="ECO:0000256" key="7">
    <source>
        <dbReference type="ARBA" id="ARBA00023204"/>
    </source>
</evidence>
<feature type="binding site" evidence="10">
    <location>
        <position position="143"/>
    </location>
    <ligand>
        <name>substrate</name>
    </ligand>
</feature>
<evidence type="ECO:0000313" key="12">
    <source>
        <dbReference type="EMBL" id="GHP11759.1"/>
    </source>
</evidence>
<evidence type="ECO:0000313" key="13">
    <source>
        <dbReference type="Proteomes" id="UP000660262"/>
    </source>
</evidence>
<keyword evidence="8" id="KW-0539">Nucleus</keyword>
<dbReference type="Pfam" id="PF06087">
    <property type="entry name" value="Tyr-DNA_phospho"/>
    <property type="match status" value="1"/>
</dbReference>
<organism evidence="12 13">
    <name type="scientific">Pycnococcus provasolii</name>
    <dbReference type="NCBI Taxonomy" id="41880"/>
    <lineage>
        <taxon>Eukaryota</taxon>
        <taxon>Viridiplantae</taxon>
        <taxon>Chlorophyta</taxon>
        <taxon>Pseudoscourfieldiophyceae</taxon>
        <taxon>Pseudoscourfieldiales</taxon>
        <taxon>Pycnococcaceae</taxon>
        <taxon>Pycnococcus</taxon>
    </lineage>
</organism>
<dbReference type="InterPro" id="IPR010347">
    <property type="entry name" value="Tdp1"/>
</dbReference>
<dbReference type="OrthoDB" id="47785at2759"/>
<reference evidence="12" key="1">
    <citation type="submission" date="2020-10" db="EMBL/GenBank/DDBJ databases">
        <title>Unveiling of a novel bifunctional photoreceptor, Dualchrome1, isolated from a cosmopolitan green alga.</title>
        <authorList>
            <person name="Suzuki S."/>
            <person name="Kawachi M."/>
        </authorList>
    </citation>
    <scope>NUCLEOTIDE SEQUENCE</scope>
    <source>
        <strain evidence="12">NIES 2893</strain>
    </source>
</reference>
<keyword evidence="13" id="KW-1185">Reference proteome</keyword>
<dbReference type="Gene3D" id="3.30.870.10">
    <property type="entry name" value="Endonuclease Chain A"/>
    <property type="match status" value="2"/>
</dbReference>
<dbReference type="GO" id="GO:0003697">
    <property type="term" value="F:single-stranded DNA binding"/>
    <property type="evidence" value="ECO:0007669"/>
    <property type="project" value="TreeGrafter"/>
</dbReference>
<evidence type="ECO:0000256" key="10">
    <source>
        <dbReference type="PIRSR" id="PIRSR610347-2"/>
    </source>
</evidence>
<comment type="similarity">
    <text evidence="2">Belongs to the tyrosyl-DNA phosphodiesterase family.</text>
</comment>
<name>A0A830I406_9CHLO</name>
<dbReference type="GO" id="GO:0017005">
    <property type="term" value="F:3'-tyrosyl-DNA phosphodiesterase activity"/>
    <property type="evidence" value="ECO:0007669"/>
    <property type="project" value="TreeGrafter"/>
</dbReference>
<gene>
    <name evidence="12" type="ORF">PPROV_001048700</name>
</gene>
<dbReference type="GO" id="GO:0004527">
    <property type="term" value="F:exonuclease activity"/>
    <property type="evidence" value="ECO:0007669"/>
    <property type="project" value="UniProtKB-KW"/>
</dbReference>
<evidence type="ECO:0000256" key="5">
    <source>
        <dbReference type="ARBA" id="ARBA00022801"/>
    </source>
</evidence>
<proteinExistence type="inferred from homology"/>
<dbReference type="Proteomes" id="UP000660262">
    <property type="component" value="Unassembled WGS sequence"/>
</dbReference>
<feature type="region of interest" description="Disordered" evidence="11">
    <location>
        <begin position="484"/>
        <end position="514"/>
    </location>
</feature>
<evidence type="ECO:0000256" key="1">
    <source>
        <dbReference type="ARBA" id="ARBA00004123"/>
    </source>
</evidence>
<dbReference type="PANTHER" id="PTHR12415">
    <property type="entry name" value="TYROSYL-DNA PHOSPHODIESTERASE 1"/>
    <property type="match status" value="1"/>
</dbReference>
<feature type="active site" description="Nucleophile" evidence="9">
    <location>
        <position position="141"/>
    </location>
</feature>
<evidence type="ECO:0000256" key="4">
    <source>
        <dbReference type="ARBA" id="ARBA00022763"/>
    </source>
</evidence>
<evidence type="ECO:0000256" key="3">
    <source>
        <dbReference type="ARBA" id="ARBA00022722"/>
    </source>
</evidence>
<dbReference type="GO" id="GO:0003690">
    <property type="term" value="F:double-stranded DNA binding"/>
    <property type="evidence" value="ECO:0007669"/>
    <property type="project" value="TreeGrafter"/>
</dbReference>
<keyword evidence="5" id="KW-0378">Hydrolase</keyword>
<feature type="region of interest" description="Disordered" evidence="11">
    <location>
        <begin position="1"/>
        <end position="25"/>
    </location>
</feature>
<dbReference type="EMBL" id="BNJQ01000036">
    <property type="protein sequence ID" value="GHP11759.1"/>
    <property type="molecule type" value="Genomic_DNA"/>
</dbReference>
<evidence type="ECO:0000256" key="8">
    <source>
        <dbReference type="ARBA" id="ARBA00023242"/>
    </source>
</evidence>
<evidence type="ECO:0000256" key="6">
    <source>
        <dbReference type="ARBA" id="ARBA00022839"/>
    </source>
</evidence>
<accession>A0A830I406</accession>
<protein>
    <submittedName>
        <fullName evidence="12">Uncharacterized protein</fullName>
    </submittedName>
</protein>
<keyword evidence="4" id="KW-0227">DNA damage</keyword>
<evidence type="ECO:0000256" key="9">
    <source>
        <dbReference type="PIRSR" id="PIRSR610347-1"/>
    </source>
</evidence>
<dbReference type="GO" id="GO:0006281">
    <property type="term" value="P:DNA repair"/>
    <property type="evidence" value="ECO:0007669"/>
    <property type="project" value="UniProtKB-KW"/>
</dbReference>
<keyword evidence="6" id="KW-0269">Exonuclease</keyword>
<sequence length="514" mass="56777">MSLHMPQHTPQHIVQAPAPTTGASRRRRFDGREIVVSSPSSDGNHGNLVSRVELLSGPNGDGDLAQCVVATAMVFNVDHVARELAKAGAHDADVFIAYHTAEDAPASIEERLAELGMRGTWRVLQHEAGRSINPTGGASLHAKVVLVRFSDTLRVVVSSANLIGDYYNIMQSSWVQDFKRYAPGAPIPRKPPQFARDLEEFLGVAMTGNHRGDPVAEALMKLEMARHDLTTDAKLVLTTSKRGGGHMLVRRLLARSQWPNGSHDMPVMVQTGSVGECKPEWLAEVARSFGSSRSALPLIHFPTDASATRYGMQEPHTQSMPKERTNEMFGRGLKRLFRDGLERHWPHEMPGQRASDRRHSHSKIWLRVMQPTARRELAGVLLIGSHNCSQNSMGDEHGAGGMIEASVLLTTCDVEEARRWQSQTPYEMPGAPYGPTDEPYHLGAVKYITGVEKEKRGGLIENAVKVFKRKRDELHANDQLRLAYSAGPSSSSAPAALPWHDNKTRHRDHDSDTE</sequence>